<name>A0A9P5HI36_9HYPO</name>
<feature type="signal peptide" evidence="1">
    <location>
        <begin position="1"/>
        <end position="19"/>
    </location>
</feature>
<evidence type="ECO:0000313" key="3">
    <source>
        <dbReference type="Proteomes" id="UP000722485"/>
    </source>
</evidence>
<feature type="chain" id="PRO_5040433514" evidence="1">
    <location>
        <begin position="20"/>
        <end position="124"/>
    </location>
</feature>
<sequence>MHFSSILPVIAVVLGAANGAAIDDSLVEPRAPSCPVGIELLRLTGFPKNPDGVFTGIGIPGKCQNLPSNINTFDKAEALNGFQCIIYTQKDCQGSTFTVGGGGNKAFKGQVPKWRSFRCACRKC</sequence>
<gene>
    <name evidence="2" type="ORF">G7Z17_g1652</name>
</gene>
<reference evidence="2" key="1">
    <citation type="submission" date="2020-03" db="EMBL/GenBank/DDBJ databases">
        <title>Draft Genome Sequence of Cylindrodendrum hubeiense.</title>
        <authorList>
            <person name="Buettner E."/>
            <person name="Kellner H."/>
        </authorList>
    </citation>
    <scope>NUCLEOTIDE SEQUENCE</scope>
    <source>
        <strain evidence="2">IHI 201604</strain>
    </source>
</reference>
<organism evidence="2 3">
    <name type="scientific">Cylindrodendrum hubeiense</name>
    <dbReference type="NCBI Taxonomy" id="595255"/>
    <lineage>
        <taxon>Eukaryota</taxon>
        <taxon>Fungi</taxon>
        <taxon>Dikarya</taxon>
        <taxon>Ascomycota</taxon>
        <taxon>Pezizomycotina</taxon>
        <taxon>Sordariomycetes</taxon>
        <taxon>Hypocreomycetidae</taxon>
        <taxon>Hypocreales</taxon>
        <taxon>Nectriaceae</taxon>
        <taxon>Cylindrodendrum</taxon>
    </lineage>
</organism>
<accession>A0A9P5HI36</accession>
<dbReference type="EMBL" id="JAANBB010000014">
    <property type="protein sequence ID" value="KAF7556141.1"/>
    <property type="molecule type" value="Genomic_DNA"/>
</dbReference>
<evidence type="ECO:0000313" key="2">
    <source>
        <dbReference type="EMBL" id="KAF7556141.1"/>
    </source>
</evidence>
<keyword evidence="3" id="KW-1185">Reference proteome</keyword>
<dbReference type="Proteomes" id="UP000722485">
    <property type="component" value="Unassembled WGS sequence"/>
</dbReference>
<proteinExistence type="predicted"/>
<dbReference type="AlphaFoldDB" id="A0A9P5HI36"/>
<dbReference type="OrthoDB" id="5022742at2759"/>
<comment type="caution">
    <text evidence="2">The sequence shown here is derived from an EMBL/GenBank/DDBJ whole genome shotgun (WGS) entry which is preliminary data.</text>
</comment>
<evidence type="ECO:0000256" key="1">
    <source>
        <dbReference type="SAM" id="SignalP"/>
    </source>
</evidence>
<protein>
    <submittedName>
        <fullName evidence="2">Uncharacterized protein</fullName>
    </submittedName>
</protein>
<keyword evidence="1" id="KW-0732">Signal</keyword>